<accession>A0ABV2AMQ8</accession>
<evidence type="ECO:0000256" key="1">
    <source>
        <dbReference type="ARBA" id="ARBA00022793"/>
    </source>
</evidence>
<evidence type="ECO:0008006" key="5">
    <source>
        <dbReference type="Google" id="ProtNLM"/>
    </source>
</evidence>
<reference evidence="3 4" key="1">
    <citation type="journal article" date="2024" name="BMC Biol.">
        <title>Comparative genomics of Ascetosporea gives new insight into the evolutionary basis for animal parasitism in Rhizaria.</title>
        <authorList>
            <person name="Hiltunen Thoren M."/>
            <person name="Onut-Brannstrom I."/>
            <person name="Alfjorden A."/>
            <person name="Peckova H."/>
            <person name="Swords F."/>
            <person name="Hooper C."/>
            <person name="Holzer A.S."/>
            <person name="Bass D."/>
            <person name="Burki F."/>
        </authorList>
    </citation>
    <scope>NUCLEOTIDE SEQUENCE [LARGE SCALE GENOMIC DNA]</scope>
    <source>
        <strain evidence="3">20-A016</strain>
    </source>
</reference>
<dbReference type="InterPro" id="IPR003817">
    <property type="entry name" value="PS_Dcarbxylase"/>
</dbReference>
<sequence length="59" mass="6774">MKFKKGQVHGEFRFGGSTILLLFEKGRVELDDDLLKKTMVDDPMEVYLRMGTRIGEAIL</sequence>
<comment type="caution">
    <text evidence="3">The sequence shown here is derived from an EMBL/GenBank/DDBJ whole genome shotgun (WGS) entry which is preliminary data.</text>
</comment>
<gene>
    <name evidence="3" type="ORF">MHBO_002558</name>
</gene>
<keyword evidence="2" id="KW-0456">Lyase</keyword>
<keyword evidence="1" id="KW-0210">Decarboxylase</keyword>
<proteinExistence type="predicted"/>
<organism evidence="3 4">
    <name type="scientific">Bonamia ostreae</name>
    <dbReference type="NCBI Taxonomy" id="126728"/>
    <lineage>
        <taxon>Eukaryota</taxon>
        <taxon>Sar</taxon>
        <taxon>Rhizaria</taxon>
        <taxon>Endomyxa</taxon>
        <taxon>Ascetosporea</taxon>
        <taxon>Haplosporida</taxon>
        <taxon>Bonamia</taxon>
    </lineage>
</organism>
<evidence type="ECO:0000313" key="4">
    <source>
        <dbReference type="Proteomes" id="UP001439008"/>
    </source>
</evidence>
<keyword evidence="4" id="KW-1185">Reference proteome</keyword>
<dbReference type="Pfam" id="PF02666">
    <property type="entry name" value="PS_Dcarbxylase"/>
    <property type="match status" value="1"/>
</dbReference>
<dbReference type="Proteomes" id="UP001439008">
    <property type="component" value="Unassembled WGS sequence"/>
</dbReference>
<evidence type="ECO:0000256" key="2">
    <source>
        <dbReference type="ARBA" id="ARBA00023239"/>
    </source>
</evidence>
<protein>
    <recommendedName>
        <fullName evidence="5">Phosphatidylserine decarboxylase</fullName>
    </recommendedName>
</protein>
<name>A0ABV2AMQ8_9EUKA</name>
<dbReference type="EMBL" id="JBDODL010000977">
    <property type="protein sequence ID" value="MES1920957.1"/>
    <property type="molecule type" value="Genomic_DNA"/>
</dbReference>
<evidence type="ECO:0000313" key="3">
    <source>
        <dbReference type="EMBL" id="MES1920957.1"/>
    </source>
</evidence>